<evidence type="ECO:0000313" key="3">
    <source>
        <dbReference type="Proteomes" id="UP000466442"/>
    </source>
</evidence>
<dbReference type="AlphaFoldDB" id="A0A8S9WX06"/>
<keyword evidence="1" id="KW-0812">Transmembrane</keyword>
<sequence>MMQKCTQLEKIQKKKIKEEKLKKKFYLILNVSYCKTDRTNVAVILECSASKTSNLWSFEVRVFLCQQVMIQLWIFLNMWILVWVNLINGGNTYAMNPMRFSTTTTMFVDRVVPNSFL</sequence>
<protein>
    <recommendedName>
        <fullName evidence="4">Transmembrane protein</fullName>
    </recommendedName>
</protein>
<proteinExistence type="predicted"/>
<name>A0A8S9WX06_APOLU</name>
<gene>
    <name evidence="2" type="ORF">GE061_005660</name>
</gene>
<dbReference type="Proteomes" id="UP000466442">
    <property type="component" value="Unassembled WGS sequence"/>
</dbReference>
<keyword evidence="1" id="KW-0472">Membrane</keyword>
<keyword evidence="3" id="KW-1185">Reference proteome</keyword>
<reference evidence="2" key="1">
    <citation type="journal article" date="2021" name="Mol. Ecol. Resour.">
        <title>Apolygus lucorum genome provides insights into omnivorousness and mesophyll feeding.</title>
        <authorList>
            <person name="Liu Y."/>
            <person name="Liu H."/>
            <person name="Wang H."/>
            <person name="Huang T."/>
            <person name="Liu B."/>
            <person name="Yang B."/>
            <person name="Yin L."/>
            <person name="Li B."/>
            <person name="Zhang Y."/>
            <person name="Zhang S."/>
            <person name="Jiang F."/>
            <person name="Zhang X."/>
            <person name="Ren Y."/>
            <person name="Wang B."/>
            <person name="Wang S."/>
            <person name="Lu Y."/>
            <person name="Wu K."/>
            <person name="Fan W."/>
            <person name="Wang G."/>
        </authorList>
    </citation>
    <scope>NUCLEOTIDE SEQUENCE</scope>
    <source>
        <strain evidence="2">12Hb</strain>
    </source>
</reference>
<comment type="caution">
    <text evidence="2">The sequence shown here is derived from an EMBL/GenBank/DDBJ whole genome shotgun (WGS) entry which is preliminary data.</text>
</comment>
<accession>A0A8S9WX06</accession>
<evidence type="ECO:0008006" key="4">
    <source>
        <dbReference type="Google" id="ProtNLM"/>
    </source>
</evidence>
<dbReference type="EMBL" id="WIXP02000013">
    <property type="protein sequence ID" value="KAF6201213.1"/>
    <property type="molecule type" value="Genomic_DNA"/>
</dbReference>
<keyword evidence="1" id="KW-1133">Transmembrane helix</keyword>
<evidence type="ECO:0000313" key="2">
    <source>
        <dbReference type="EMBL" id="KAF6201213.1"/>
    </source>
</evidence>
<feature type="transmembrane region" description="Helical" evidence="1">
    <location>
        <begin position="68"/>
        <end position="87"/>
    </location>
</feature>
<evidence type="ECO:0000256" key="1">
    <source>
        <dbReference type="SAM" id="Phobius"/>
    </source>
</evidence>
<organism evidence="2 3">
    <name type="scientific">Apolygus lucorum</name>
    <name type="common">Small green plant bug</name>
    <name type="synonym">Lygocoris lucorum</name>
    <dbReference type="NCBI Taxonomy" id="248454"/>
    <lineage>
        <taxon>Eukaryota</taxon>
        <taxon>Metazoa</taxon>
        <taxon>Ecdysozoa</taxon>
        <taxon>Arthropoda</taxon>
        <taxon>Hexapoda</taxon>
        <taxon>Insecta</taxon>
        <taxon>Pterygota</taxon>
        <taxon>Neoptera</taxon>
        <taxon>Paraneoptera</taxon>
        <taxon>Hemiptera</taxon>
        <taxon>Heteroptera</taxon>
        <taxon>Panheteroptera</taxon>
        <taxon>Cimicomorpha</taxon>
        <taxon>Miridae</taxon>
        <taxon>Mirini</taxon>
        <taxon>Apolygus</taxon>
    </lineage>
</organism>